<dbReference type="RefSeq" id="WP_265618400.1">
    <property type="nucleotide sequence ID" value="NZ_JAPFRD010000011.1"/>
</dbReference>
<organism evidence="3 4">
    <name type="scientific">Alteromonas aquimaris</name>
    <dbReference type="NCBI Taxonomy" id="2998417"/>
    <lineage>
        <taxon>Bacteria</taxon>
        <taxon>Pseudomonadati</taxon>
        <taxon>Pseudomonadota</taxon>
        <taxon>Gammaproteobacteria</taxon>
        <taxon>Alteromonadales</taxon>
        <taxon>Alteromonadaceae</taxon>
        <taxon>Alteromonas/Salinimonas group</taxon>
        <taxon>Alteromonas</taxon>
    </lineage>
</organism>
<dbReference type="EMBL" id="JAPFRD010000011">
    <property type="protein sequence ID" value="MCW8109607.1"/>
    <property type="molecule type" value="Genomic_DNA"/>
</dbReference>
<reference evidence="3" key="1">
    <citation type="submission" date="2022-11" db="EMBL/GenBank/DDBJ databases">
        <title>Alteromonas sp. nov., isolated from sea water of the Qingdao.</title>
        <authorList>
            <person name="Wang Q."/>
        </authorList>
    </citation>
    <scope>NUCLEOTIDE SEQUENCE</scope>
    <source>
        <strain evidence="3">ASW11-7</strain>
    </source>
</reference>
<accession>A0ABT3PA08</accession>
<dbReference type="Pfam" id="PF03787">
    <property type="entry name" value="RAMPs"/>
    <property type="match status" value="1"/>
</dbReference>
<keyword evidence="4" id="KW-1185">Reference proteome</keyword>
<protein>
    <submittedName>
        <fullName evidence="3">RAMP superfamily CRISPR-associated protein</fullName>
    </submittedName>
</protein>
<sequence length="202" mass="22096">MQIDLTVNFLSYWHVGTGLGEGAAHDASVQKDENGLPYFPGKALKGLLRNATQKALQLGWFEQEPSILETIFGTSHLDSQENRLTKAGCLYVSSATLNDQDAKTLAQPEFAEARNNLYRTLSSTAISEESGTAIDGSLRAMEVTIPLRLHASLEIDEQQVDGNAEHIYSVLKESLSLIENIGAKRSRGLGRVALNMEVRHAN</sequence>
<dbReference type="Proteomes" id="UP001142810">
    <property type="component" value="Unassembled WGS sequence"/>
</dbReference>
<evidence type="ECO:0000256" key="1">
    <source>
        <dbReference type="ARBA" id="ARBA00023118"/>
    </source>
</evidence>
<name>A0ABT3PA08_9ALTE</name>
<comment type="caution">
    <text evidence="3">The sequence shown here is derived from an EMBL/GenBank/DDBJ whole genome shotgun (WGS) entry which is preliminary data.</text>
</comment>
<evidence type="ECO:0000313" key="3">
    <source>
        <dbReference type="EMBL" id="MCW8109607.1"/>
    </source>
</evidence>
<dbReference type="InterPro" id="IPR005537">
    <property type="entry name" value="RAMP_III_fam"/>
</dbReference>
<gene>
    <name evidence="3" type="ORF">OPS25_13945</name>
</gene>
<proteinExistence type="predicted"/>
<feature type="domain" description="CRISPR type III-associated protein" evidence="2">
    <location>
        <begin position="7"/>
        <end position="192"/>
    </location>
</feature>
<dbReference type="PANTHER" id="PTHR35579:SF3">
    <property type="entry name" value="CRISPR SYSTEM CMS ENDORIBONUCLEASE CSM3"/>
    <property type="match status" value="1"/>
</dbReference>
<keyword evidence="1" id="KW-0051">Antiviral defense</keyword>
<dbReference type="CDD" id="cd09726">
    <property type="entry name" value="RAMP_I_III"/>
    <property type="match status" value="1"/>
</dbReference>
<dbReference type="InterPro" id="IPR052216">
    <property type="entry name" value="CRISPR_Csm3_endoribonuclease"/>
</dbReference>
<evidence type="ECO:0000313" key="4">
    <source>
        <dbReference type="Proteomes" id="UP001142810"/>
    </source>
</evidence>
<dbReference type="PANTHER" id="PTHR35579">
    <property type="entry name" value="CRISPR SYSTEM CMS ENDORIBONUCLEASE CSM3"/>
    <property type="match status" value="1"/>
</dbReference>
<evidence type="ECO:0000259" key="2">
    <source>
        <dbReference type="Pfam" id="PF03787"/>
    </source>
</evidence>